<sequence length="306" mass="33599">MFPKFRNIALSAIGLLALGMPPATALNVGVTPSRFELEINSKNTRSQSIRLLNLSSKPVEIKAFVRSWVMSQDNKLQDVAPTAESLDQWIVFTPSRFIIPARGAQTIRFAIRPKTQPKPGEHRAVLYLQEVSPKNQVDPKTKMRVISQIGVVIYGYVGDVKRTGVLNSVAVDTKKKTQNAVFDVSNQGNAYVRLNGQYAIWPAAKYPGSEATKPIANVDKPNAKLPENVVDAGYLPFSPVLPNNRRQLQLPITKNLPPGNYVLDINGDLSGVAINKGIPFTVPVANTIEAQVKPAVRNLRNSLRSK</sequence>
<protein>
    <submittedName>
        <fullName evidence="2">Fimbria/pilus periplasmic chaperone</fullName>
    </submittedName>
</protein>
<dbReference type="PANTHER" id="PTHR30251">
    <property type="entry name" value="PILUS ASSEMBLY CHAPERONE"/>
    <property type="match status" value="1"/>
</dbReference>
<evidence type="ECO:0000256" key="1">
    <source>
        <dbReference type="SAM" id="SignalP"/>
    </source>
</evidence>
<evidence type="ECO:0000313" key="3">
    <source>
        <dbReference type="Proteomes" id="UP001223520"/>
    </source>
</evidence>
<feature type="signal peptide" evidence="1">
    <location>
        <begin position="1"/>
        <end position="25"/>
    </location>
</feature>
<keyword evidence="3" id="KW-1185">Reference proteome</keyword>
<dbReference type="PANTHER" id="PTHR30251:SF4">
    <property type="entry name" value="SLR1668 PROTEIN"/>
    <property type="match status" value="1"/>
</dbReference>
<dbReference type="Proteomes" id="UP001223520">
    <property type="component" value="Chromosome"/>
</dbReference>
<proteinExistence type="predicted"/>
<gene>
    <name evidence="2" type="ORF">QI031_02400</name>
</gene>
<name>A0AAJ6PA10_9CYAN</name>
<dbReference type="AlphaFoldDB" id="A0AAJ6PA10"/>
<evidence type="ECO:0000313" key="2">
    <source>
        <dbReference type="EMBL" id="WGV26384.1"/>
    </source>
</evidence>
<dbReference type="EMBL" id="CP124543">
    <property type="protein sequence ID" value="WGV26384.1"/>
    <property type="molecule type" value="Genomic_DNA"/>
</dbReference>
<accession>A0AAJ6PA10</accession>
<dbReference type="KEGG" id="hbq:QI031_02400"/>
<keyword evidence="1" id="KW-0732">Signal</keyword>
<organism evidence="2 3">
    <name type="scientific">Halotia branconii CENA392</name>
    <dbReference type="NCBI Taxonomy" id="1539056"/>
    <lineage>
        <taxon>Bacteria</taxon>
        <taxon>Bacillati</taxon>
        <taxon>Cyanobacteriota</taxon>
        <taxon>Cyanophyceae</taxon>
        <taxon>Nostocales</taxon>
        <taxon>Nodulariaceae</taxon>
        <taxon>Halotia</taxon>
    </lineage>
</organism>
<dbReference type="InterPro" id="IPR013783">
    <property type="entry name" value="Ig-like_fold"/>
</dbReference>
<dbReference type="InterPro" id="IPR050643">
    <property type="entry name" value="Periplasmic_pilus_chap"/>
</dbReference>
<feature type="chain" id="PRO_5042616919" evidence="1">
    <location>
        <begin position="26"/>
        <end position="306"/>
    </location>
</feature>
<dbReference type="Gene3D" id="2.60.40.10">
    <property type="entry name" value="Immunoglobulins"/>
    <property type="match status" value="1"/>
</dbReference>
<dbReference type="RefSeq" id="WP_281483637.1">
    <property type="nucleotide sequence ID" value="NZ_CP124543.1"/>
</dbReference>
<dbReference type="SUPFAM" id="SSF49354">
    <property type="entry name" value="PapD-like"/>
    <property type="match status" value="1"/>
</dbReference>
<reference evidence="2 3" key="1">
    <citation type="journal article" date="2023" name="Limnol Oceanogr Lett">
        <title>Environmental adaptations by the intertidal Antarctic cyanobacterium Halotia branconii CENA392 as revealed using long-read genome sequencing.</title>
        <authorList>
            <person name="Dextro R.B."/>
            <person name="Delbaje E."/>
            <person name="Freitas P.N.N."/>
            <person name="Geraldes V."/>
            <person name="Pinto E."/>
            <person name="Long P.F."/>
            <person name="Fiore M.F."/>
        </authorList>
    </citation>
    <scope>NUCLEOTIDE SEQUENCE [LARGE SCALE GENOMIC DNA]</scope>
    <source>
        <strain evidence="2 3">CENA392</strain>
    </source>
</reference>
<dbReference type="InterPro" id="IPR008962">
    <property type="entry name" value="PapD-like_sf"/>
</dbReference>